<organism evidence="1 2">
    <name type="scientific">Cyphellophora attinorum</name>
    <dbReference type="NCBI Taxonomy" id="1664694"/>
    <lineage>
        <taxon>Eukaryota</taxon>
        <taxon>Fungi</taxon>
        <taxon>Dikarya</taxon>
        <taxon>Ascomycota</taxon>
        <taxon>Pezizomycotina</taxon>
        <taxon>Eurotiomycetes</taxon>
        <taxon>Chaetothyriomycetidae</taxon>
        <taxon>Chaetothyriales</taxon>
        <taxon>Cyphellophoraceae</taxon>
        <taxon>Cyphellophora</taxon>
    </lineage>
</organism>
<evidence type="ECO:0000313" key="1">
    <source>
        <dbReference type="EMBL" id="KPI45672.1"/>
    </source>
</evidence>
<dbReference type="VEuPathDB" id="FungiDB:AB675_445"/>
<dbReference type="Proteomes" id="UP000038010">
    <property type="component" value="Unassembled WGS sequence"/>
</dbReference>
<dbReference type="EMBL" id="LFJN01000001">
    <property type="protein sequence ID" value="KPI45672.1"/>
    <property type="molecule type" value="Genomic_DNA"/>
</dbReference>
<protein>
    <submittedName>
        <fullName evidence="1">Uncharacterized protein</fullName>
    </submittedName>
</protein>
<dbReference type="AlphaFoldDB" id="A0A0N1HY40"/>
<reference evidence="1 2" key="1">
    <citation type="submission" date="2015-06" db="EMBL/GenBank/DDBJ databases">
        <title>Draft genome of the ant-associated black yeast Phialophora attae CBS 131958.</title>
        <authorList>
            <person name="Moreno L.F."/>
            <person name="Stielow B.J."/>
            <person name="de Hoog S."/>
            <person name="Vicente V.A."/>
            <person name="Weiss V.A."/>
            <person name="de Vries M."/>
            <person name="Cruz L.M."/>
            <person name="Souza E.M."/>
        </authorList>
    </citation>
    <scope>NUCLEOTIDE SEQUENCE [LARGE SCALE GENOMIC DNA]</scope>
    <source>
        <strain evidence="1 2">CBS 131958</strain>
    </source>
</reference>
<keyword evidence="2" id="KW-1185">Reference proteome</keyword>
<proteinExistence type="predicted"/>
<sequence>MFYADPAGLFALYILGLILWNVWKNLRLVHARRRRNLHRLIMLPKGEPAEWKVNSSPNEFTSSDLRVLDEDLQTKARAINSFFADTPARKNLSTETLAELADCDGWQTIQEDRRQKLHVLPKTTFIFPLRLGVEDLKRYYQARTGGRHGQHSMSNDSSGRPADLWSFADNPVLLCLFLSAMIEPVISVLLVQSRCHITHATSIGIRNTHELRDPNLARGLVDHVLGLSSVAATVTAAFNRLYRVVEKGIEIDVDLSIWVTRAGETGKGTEVFRQTHTILTRVDWKGCQMQTSYASNKRAEVGWFKGGVYLAWLTVDNRSDWGDLYRDYECFRRAGLSSAYGNHILARAVHAIRTAFPEDRPAESTEKVDRVEVVFHQQMPVNWLGTTLDPAVMELAWCDPSSRLTHLNIRREITEDGQRMRYQILDPKGNLCIEAFLDSAHTEKCGSAMTG</sequence>
<accession>A0A0N1HY40</accession>
<dbReference type="OrthoDB" id="533830at2759"/>
<dbReference type="GeneID" id="28736469"/>
<gene>
    <name evidence="1" type="ORF">AB675_445</name>
</gene>
<dbReference type="RefSeq" id="XP_018005635.1">
    <property type="nucleotide sequence ID" value="XM_018144600.1"/>
</dbReference>
<comment type="caution">
    <text evidence="1">The sequence shown here is derived from an EMBL/GenBank/DDBJ whole genome shotgun (WGS) entry which is preliminary data.</text>
</comment>
<dbReference type="STRING" id="1664694.A0A0N1HY40"/>
<name>A0A0N1HY40_9EURO</name>
<evidence type="ECO:0000313" key="2">
    <source>
        <dbReference type="Proteomes" id="UP000038010"/>
    </source>
</evidence>